<gene>
    <name evidence="2" type="ORF">B0T26DRAFT_714729</name>
</gene>
<keyword evidence="3" id="KW-1185">Reference proteome</keyword>
<evidence type="ECO:0000256" key="1">
    <source>
        <dbReference type="SAM" id="MobiDB-lite"/>
    </source>
</evidence>
<dbReference type="EMBL" id="JAUIRO010000005">
    <property type="protein sequence ID" value="KAK0712598.1"/>
    <property type="molecule type" value="Genomic_DNA"/>
</dbReference>
<reference evidence="2" key="1">
    <citation type="submission" date="2023-06" db="EMBL/GenBank/DDBJ databases">
        <title>Genome-scale phylogeny and comparative genomics of the fungal order Sordariales.</title>
        <authorList>
            <consortium name="Lawrence Berkeley National Laboratory"/>
            <person name="Hensen N."/>
            <person name="Bonometti L."/>
            <person name="Westerberg I."/>
            <person name="Brannstrom I.O."/>
            <person name="Guillou S."/>
            <person name="Cros-Aarteil S."/>
            <person name="Calhoun S."/>
            <person name="Haridas S."/>
            <person name="Kuo A."/>
            <person name="Mondo S."/>
            <person name="Pangilinan J."/>
            <person name="Riley R."/>
            <person name="LaButti K."/>
            <person name="Andreopoulos B."/>
            <person name="Lipzen A."/>
            <person name="Chen C."/>
            <person name="Yanf M."/>
            <person name="Daum C."/>
            <person name="Ng V."/>
            <person name="Clum A."/>
            <person name="Steindorff A."/>
            <person name="Ohm R."/>
            <person name="Martin F."/>
            <person name="Silar P."/>
            <person name="Natvig D."/>
            <person name="Lalanne C."/>
            <person name="Gautier V."/>
            <person name="Ament-velasquez S.L."/>
            <person name="Kruys A."/>
            <person name="Hutchinson M.I."/>
            <person name="Powell A.J."/>
            <person name="Barry K."/>
            <person name="Miller A.N."/>
            <person name="Grigoriev I.V."/>
            <person name="Debuchy R."/>
            <person name="Gladieux P."/>
            <person name="Thoren M.H."/>
            <person name="Johannesson H."/>
        </authorList>
    </citation>
    <scope>NUCLEOTIDE SEQUENCE</scope>
    <source>
        <strain evidence="2">SMH2392-1A</strain>
    </source>
</reference>
<dbReference type="Proteomes" id="UP001172101">
    <property type="component" value="Unassembled WGS sequence"/>
</dbReference>
<organism evidence="2 3">
    <name type="scientific">Lasiosphaeria miniovina</name>
    <dbReference type="NCBI Taxonomy" id="1954250"/>
    <lineage>
        <taxon>Eukaryota</taxon>
        <taxon>Fungi</taxon>
        <taxon>Dikarya</taxon>
        <taxon>Ascomycota</taxon>
        <taxon>Pezizomycotina</taxon>
        <taxon>Sordariomycetes</taxon>
        <taxon>Sordariomycetidae</taxon>
        <taxon>Sordariales</taxon>
        <taxon>Lasiosphaeriaceae</taxon>
        <taxon>Lasiosphaeria</taxon>
    </lineage>
</organism>
<protein>
    <submittedName>
        <fullName evidence="2">Uncharacterized protein</fullName>
    </submittedName>
</protein>
<dbReference type="RefSeq" id="XP_060293921.1">
    <property type="nucleotide sequence ID" value="XM_060442205.1"/>
</dbReference>
<evidence type="ECO:0000313" key="3">
    <source>
        <dbReference type="Proteomes" id="UP001172101"/>
    </source>
</evidence>
<evidence type="ECO:0000313" key="2">
    <source>
        <dbReference type="EMBL" id="KAK0712598.1"/>
    </source>
</evidence>
<proteinExistence type="predicted"/>
<sequence>MIVFHPSATICNGQKRNLLPARPSTAGGSYGYQHLTKTSSYYSQPANASAYPPYAANLTGYPSQPTYLPDNTTTGYHPQPTYPPNAASYQPHSPAYYAPQAEGAAQPWATEMGVDQGQGEFLRDVRLL</sequence>
<feature type="region of interest" description="Disordered" evidence="1">
    <location>
        <begin position="61"/>
        <end position="94"/>
    </location>
</feature>
<comment type="caution">
    <text evidence="2">The sequence shown here is derived from an EMBL/GenBank/DDBJ whole genome shotgun (WGS) entry which is preliminary data.</text>
</comment>
<name>A0AA40AB24_9PEZI</name>
<accession>A0AA40AB24</accession>
<feature type="compositionally biased region" description="Polar residues" evidence="1">
    <location>
        <begin position="61"/>
        <end position="76"/>
    </location>
</feature>
<dbReference type="AlphaFoldDB" id="A0AA40AB24"/>
<dbReference type="GeneID" id="85325475"/>